<evidence type="ECO:0000256" key="5">
    <source>
        <dbReference type="ARBA" id="ARBA00022679"/>
    </source>
</evidence>
<evidence type="ECO:0000256" key="9">
    <source>
        <dbReference type="ARBA" id="ARBA00023264"/>
    </source>
</evidence>
<keyword evidence="9 11" id="KW-1208">Phospholipid metabolism</keyword>
<reference evidence="14 15" key="1">
    <citation type="journal article" date="2018" name="Mol. Genet. Genomics">
        <title>The red deer Cervus elaphus genome CerEla1.0: sequencing, annotating, genes, and chromosomes.</title>
        <authorList>
            <person name="Bana N.A."/>
            <person name="Nyiri A."/>
            <person name="Nagy J."/>
            <person name="Frank K."/>
            <person name="Nagy T."/>
            <person name="Steger V."/>
            <person name="Schiller M."/>
            <person name="Lakatos P."/>
            <person name="Sugar L."/>
            <person name="Horn P."/>
            <person name="Barta E."/>
            <person name="Orosz L."/>
        </authorList>
    </citation>
    <scope>NUCLEOTIDE SEQUENCE [LARGE SCALE GENOMIC DNA]</scope>
    <source>
        <strain evidence="14">Hungarian</strain>
    </source>
</reference>
<dbReference type="PANTHER" id="PTHR12586:SF1">
    <property type="entry name" value="CDP-DIACYLGLYCEROL--GLYCEROL-3-PHOSPHATE 3-PHOSPHATIDYLTRANSFERASE, MITOCHONDRIAL"/>
    <property type="match status" value="1"/>
</dbReference>
<dbReference type="Gene3D" id="3.30.870.10">
    <property type="entry name" value="Endonuclease Chain A"/>
    <property type="match status" value="1"/>
</dbReference>
<organism evidence="14 15">
    <name type="scientific">Cervus elaphus hippelaphus</name>
    <name type="common">European red deer</name>
    <dbReference type="NCBI Taxonomy" id="46360"/>
    <lineage>
        <taxon>Eukaryota</taxon>
        <taxon>Metazoa</taxon>
        <taxon>Chordata</taxon>
        <taxon>Craniata</taxon>
        <taxon>Vertebrata</taxon>
        <taxon>Euteleostomi</taxon>
        <taxon>Mammalia</taxon>
        <taxon>Eutheria</taxon>
        <taxon>Laurasiatheria</taxon>
        <taxon>Artiodactyla</taxon>
        <taxon>Ruminantia</taxon>
        <taxon>Pecora</taxon>
        <taxon>Cervidae</taxon>
        <taxon>Cervinae</taxon>
        <taxon>Cervus</taxon>
    </lineage>
</organism>
<dbReference type="InterPro" id="IPR016270">
    <property type="entry name" value="PGS1"/>
</dbReference>
<comment type="similarity">
    <text evidence="3 11">Belongs to the CDP-alcohol phosphatidyltransferase class-II family.</text>
</comment>
<dbReference type="Proteomes" id="UP000242450">
    <property type="component" value="Chromosome 5"/>
</dbReference>
<feature type="signal peptide" evidence="12">
    <location>
        <begin position="1"/>
        <end position="20"/>
    </location>
</feature>
<dbReference type="EC" id="2.7.8.5" evidence="11"/>
<keyword evidence="4 11" id="KW-0444">Lipid biosynthesis</keyword>
<evidence type="ECO:0000313" key="14">
    <source>
        <dbReference type="EMBL" id="OWK15317.1"/>
    </source>
</evidence>
<protein>
    <recommendedName>
        <fullName evidence="11">CDP-diacylglycerol--glycerol-3-phosphate 3-phosphatidyltransferase</fullName>
        <ecNumber evidence="11">2.7.8.5</ecNumber>
    </recommendedName>
</protein>
<comment type="pathway">
    <text evidence="2 11">Phospholipid metabolism; phosphatidylglycerol biosynthesis; phosphatidylglycerol from CDP-diacylglycerol: step 1/2.</text>
</comment>
<keyword evidence="6" id="KW-0677">Repeat</keyword>
<dbReference type="InterPro" id="IPR001736">
    <property type="entry name" value="PLipase_D/transphosphatidylase"/>
</dbReference>
<comment type="catalytic activity">
    <reaction evidence="10 11">
        <text>a CDP-1,2-diacyl-sn-glycerol + sn-glycerol 3-phosphate = a 1,2-diacyl-sn-glycero-3-phospho-(1'-sn-glycero-3'-phosphate) + CMP + H(+)</text>
        <dbReference type="Rhea" id="RHEA:12593"/>
        <dbReference type="ChEBI" id="CHEBI:15378"/>
        <dbReference type="ChEBI" id="CHEBI:57597"/>
        <dbReference type="ChEBI" id="CHEBI:58332"/>
        <dbReference type="ChEBI" id="CHEBI:60110"/>
        <dbReference type="ChEBI" id="CHEBI:60377"/>
        <dbReference type="EC" id="2.7.8.5"/>
    </reaction>
</comment>
<evidence type="ECO:0000256" key="10">
    <source>
        <dbReference type="ARBA" id="ARBA00048586"/>
    </source>
</evidence>
<dbReference type="PROSITE" id="PS50035">
    <property type="entry name" value="PLD"/>
    <property type="match status" value="1"/>
</dbReference>
<dbReference type="CDD" id="cd09135">
    <property type="entry name" value="PLDc_PGS1_euk_1"/>
    <property type="match status" value="1"/>
</dbReference>
<keyword evidence="11" id="KW-0547">Nucleotide-binding</keyword>
<keyword evidence="7 11" id="KW-0443">Lipid metabolism</keyword>
<evidence type="ECO:0000313" key="15">
    <source>
        <dbReference type="Proteomes" id="UP000242450"/>
    </source>
</evidence>
<comment type="function">
    <text evidence="1 11">Functions in the biosynthesis of the anionic phospholipids phosphatidylglycerol and cardiolipin.</text>
</comment>
<dbReference type="GO" id="GO:0005524">
    <property type="term" value="F:ATP binding"/>
    <property type="evidence" value="ECO:0007669"/>
    <property type="project" value="UniProtKB-KW"/>
</dbReference>
<evidence type="ECO:0000256" key="3">
    <source>
        <dbReference type="ARBA" id="ARBA00010682"/>
    </source>
</evidence>
<dbReference type="EMBL" id="MKHE01000005">
    <property type="protein sequence ID" value="OWK15317.1"/>
    <property type="molecule type" value="Genomic_DNA"/>
</dbReference>
<dbReference type="PANTHER" id="PTHR12586">
    <property type="entry name" value="CDP-DIACYLGLYCEROL--SERINE O-PHOSPHATIDYLTRANSFERASE"/>
    <property type="match status" value="1"/>
</dbReference>
<accession>A0A212DAP3</accession>
<evidence type="ECO:0000256" key="2">
    <source>
        <dbReference type="ARBA" id="ARBA00005042"/>
    </source>
</evidence>
<feature type="domain" description="PLD phosphodiesterase" evidence="13">
    <location>
        <begin position="143"/>
        <end position="169"/>
    </location>
</feature>
<sequence>MGSPWLLLAPLLSPAVPVVTSPPCCLCAEGVHRFQWIRNLVPEFGVSSSHVRVLSSPAEFFELMKVDCLESTLEKSLQAKFPSDLRVSILLDFTRGSRGRKNSRTMLLPLLQRFPEQVRVSLFHTPNLRGLLRLLIPERFNETIGLQHIKVYLFDNNIILSGANLSDSYFTNRQDRYVFLQDCPEIADFFTELVDAVGDVSLQLQGDDTVQVVEGMVHPYKGRARALQPLSRGRCGQ</sequence>
<dbReference type="GO" id="GO:0032049">
    <property type="term" value="P:cardiolipin biosynthetic process"/>
    <property type="evidence" value="ECO:0007669"/>
    <property type="project" value="InterPro"/>
</dbReference>
<comment type="caution">
    <text evidence="14">The sequence shown here is derived from an EMBL/GenBank/DDBJ whole genome shotgun (WGS) entry which is preliminary data.</text>
</comment>
<evidence type="ECO:0000256" key="12">
    <source>
        <dbReference type="SAM" id="SignalP"/>
    </source>
</evidence>
<evidence type="ECO:0000256" key="4">
    <source>
        <dbReference type="ARBA" id="ARBA00022516"/>
    </source>
</evidence>
<dbReference type="OrthoDB" id="10250191at2759"/>
<keyword evidence="11" id="KW-0496">Mitochondrion</keyword>
<keyword evidence="11" id="KW-0067">ATP-binding</keyword>
<evidence type="ECO:0000256" key="6">
    <source>
        <dbReference type="ARBA" id="ARBA00022737"/>
    </source>
</evidence>
<dbReference type="SUPFAM" id="SSF56024">
    <property type="entry name" value="Phospholipase D/nuclease"/>
    <property type="match status" value="1"/>
</dbReference>
<evidence type="ECO:0000256" key="7">
    <source>
        <dbReference type="ARBA" id="ARBA00023098"/>
    </source>
</evidence>
<evidence type="ECO:0000256" key="11">
    <source>
        <dbReference type="RuleBase" id="RU365024"/>
    </source>
</evidence>
<gene>
    <name evidence="14" type="ORF">Celaphus_00001575</name>
</gene>
<dbReference type="GO" id="GO:0005739">
    <property type="term" value="C:mitochondrion"/>
    <property type="evidence" value="ECO:0007669"/>
    <property type="project" value="UniProtKB-SubCell"/>
</dbReference>
<comment type="subcellular location">
    <subcellularLocation>
        <location evidence="11">Mitochondrion</location>
    </subcellularLocation>
</comment>
<dbReference type="GO" id="GO:0008444">
    <property type="term" value="F:CDP-diacylglycerol-glycerol-3-phosphate 3-phosphatidyltransferase activity"/>
    <property type="evidence" value="ECO:0007669"/>
    <property type="project" value="UniProtKB-EC"/>
</dbReference>
<keyword evidence="5 11" id="KW-0808">Transferase</keyword>
<feature type="chain" id="PRO_5012419801" description="CDP-diacylglycerol--glycerol-3-phosphate 3-phosphatidyltransferase" evidence="12">
    <location>
        <begin position="21"/>
        <end position="237"/>
    </location>
</feature>
<keyword evidence="8 11" id="KW-0594">Phospholipid biosynthesis</keyword>
<keyword evidence="15" id="KW-1185">Reference proteome</keyword>
<keyword evidence="12" id="KW-0732">Signal</keyword>
<evidence type="ECO:0000256" key="1">
    <source>
        <dbReference type="ARBA" id="ARBA00003537"/>
    </source>
</evidence>
<proteinExistence type="inferred from homology"/>
<name>A0A212DAP3_CEREH</name>
<evidence type="ECO:0000259" key="13">
    <source>
        <dbReference type="PROSITE" id="PS50035"/>
    </source>
</evidence>
<dbReference type="AlphaFoldDB" id="A0A212DAP3"/>
<dbReference type="UniPathway" id="UPA00084">
    <property type="reaction ID" value="UER00503"/>
</dbReference>
<evidence type="ECO:0000256" key="8">
    <source>
        <dbReference type="ARBA" id="ARBA00023209"/>
    </source>
</evidence>